<evidence type="ECO:0000256" key="11">
    <source>
        <dbReference type="SAM" id="Phobius"/>
    </source>
</evidence>
<comment type="function">
    <text evidence="9">Vesicle SNARE required for targeting and fusion of retrograde transport vesicles with the Golgi complex. Required for the integrity of the Golgi complex.</text>
</comment>
<name>A0A452GUV9_9SAUR</name>
<dbReference type="GO" id="GO:0015031">
    <property type="term" value="P:protein transport"/>
    <property type="evidence" value="ECO:0007669"/>
    <property type="project" value="UniProtKB-KW"/>
</dbReference>
<evidence type="ECO:0000256" key="1">
    <source>
        <dbReference type="ARBA" id="ARBA00004409"/>
    </source>
</evidence>
<sequence length="111" mass="12467">MADWGRGQSPNAVDDMLDMENKRMADNLATKVTRLKSLALDIDKDAEDQNRYLDGTDSDFMSVTGLLTGSVKRFSTMTRSGRDNRKLLCYVSAGLVVVFFILYYLVSKART</sequence>
<comment type="subcellular location">
    <subcellularLocation>
        <location evidence="1">Golgi apparatus membrane</location>
        <topology evidence="1">Single-pass type IV membrane protein</topology>
    </subcellularLocation>
</comment>
<feature type="transmembrane region" description="Helical" evidence="11">
    <location>
        <begin position="87"/>
        <end position="106"/>
    </location>
</feature>
<dbReference type="Ensembl" id="ENSGAGT00000006871.1">
    <property type="protein sequence ID" value="ENSGAGP00000005891.1"/>
    <property type="gene ID" value="ENSGAGG00000004791.1"/>
</dbReference>
<dbReference type="AlphaFoldDB" id="A0A452GUV9"/>
<dbReference type="PROSITE" id="PS50192">
    <property type="entry name" value="T_SNARE"/>
    <property type="match status" value="1"/>
</dbReference>
<evidence type="ECO:0000256" key="5">
    <source>
        <dbReference type="ARBA" id="ARBA00022989"/>
    </source>
</evidence>
<keyword evidence="7" id="KW-0175">Coiled coil</keyword>
<protein>
    <recommendedName>
        <fullName evidence="10">BET1-like protein</fullName>
    </recommendedName>
</protein>
<organism evidence="13 14">
    <name type="scientific">Gopherus agassizii</name>
    <name type="common">Agassiz's desert tortoise</name>
    <dbReference type="NCBI Taxonomy" id="38772"/>
    <lineage>
        <taxon>Eukaryota</taxon>
        <taxon>Metazoa</taxon>
        <taxon>Chordata</taxon>
        <taxon>Craniata</taxon>
        <taxon>Vertebrata</taxon>
        <taxon>Euteleostomi</taxon>
        <taxon>Archelosauria</taxon>
        <taxon>Testudinata</taxon>
        <taxon>Testudines</taxon>
        <taxon>Cryptodira</taxon>
        <taxon>Durocryptodira</taxon>
        <taxon>Testudinoidea</taxon>
        <taxon>Testudinidae</taxon>
        <taxon>Gopherus</taxon>
    </lineage>
</organism>
<evidence type="ECO:0000313" key="14">
    <source>
        <dbReference type="Proteomes" id="UP000291020"/>
    </source>
</evidence>
<dbReference type="InterPro" id="IPR039899">
    <property type="entry name" value="BET1_SNARE"/>
</dbReference>
<keyword evidence="8 11" id="KW-0472">Membrane</keyword>
<dbReference type="GO" id="GO:0000139">
    <property type="term" value="C:Golgi membrane"/>
    <property type="evidence" value="ECO:0007669"/>
    <property type="project" value="UniProtKB-SubCell"/>
</dbReference>
<accession>A0A452GUV9</accession>
<dbReference type="CDD" id="cd15853">
    <property type="entry name" value="SNARE_Bet1"/>
    <property type="match status" value="1"/>
</dbReference>
<evidence type="ECO:0000256" key="3">
    <source>
        <dbReference type="ARBA" id="ARBA00022692"/>
    </source>
</evidence>
<proteinExistence type="predicted"/>
<dbReference type="Proteomes" id="UP000291020">
    <property type="component" value="Unassembled WGS sequence"/>
</dbReference>
<evidence type="ECO:0000256" key="8">
    <source>
        <dbReference type="ARBA" id="ARBA00023136"/>
    </source>
</evidence>
<dbReference type="InterPro" id="IPR000727">
    <property type="entry name" value="T_SNARE_dom"/>
</dbReference>
<dbReference type="STRING" id="38772.ENSGAGP00000005891"/>
<dbReference type="SUPFAM" id="SSF58038">
    <property type="entry name" value="SNARE fusion complex"/>
    <property type="match status" value="1"/>
</dbReference>
<evidence type="ECO:0000256" key="2">
    <source>
        <dbReference type="ARBA" id="ARBA00022448"/>
    </source>
</evidence>
<evidence type="ECO:0000256" key="9">
    <source>
        <dbReference type="ARBA" id="ARBA00037250"/>
    </source>
</evidence>
<feature type="domain" description="T-SNARE coiled-coil homology" evidence="12">
    <location>
        <begin position="15"/>
        <end position="77"/>
    </location>
</feature>
<evidence type="ECO:0000256" key="10">
    <source>
        <dbReference type="ARBA" id="ARBA00039744"/>
    </source>
</evidence>
<keyword evidence="14" id="KW-1185">Reference proteome</keyword>
<keyword evidence="3 11" id="KW-0812">Transmembrane</keyword>
<keyword evidence="5 11" id="KW-1133">Transmembrane helix</keyword>
<evidence type="ECO:0000256" key="4">
    <source>
        <dbReference type="ARBA" id="ARBA00022927"/>
    </source>
</evidence>
<reference evidence="13" key="2">
    <citation type="submission" date="2025-08" db="UniProtKB">
        <authorList>
            <consortium name="Ensembl"/>
        </authorList>
    </citation>
    <scope>IDENTIFICATION</scope>
</reference>
<evidence type="ECO:0000256" key="7">
    <source>
        <dbReference type="ARBA" id="ARBA00023054"/>
    </source>
</evidence>
<dbReference type="Gene3D" id="1.20.5.110">
    <property type="match status" value="1"/>
</dbReference>
<keyword evidence="6" id="KW-0333">Golgi apparatus</keyword>
<dbReference type="PANTHER" id="PTHR12791">
    <property type="entry name" value="GOLGI SNARE BET1-RELATED"/>
    <property type="match status" value="1"/>
</dbReference>
<dbReference type="FunFam" id="1.20.5.110:FF:000038">
    <property type="entry name" value="BET1-like protein isoform X2"/>
    <property type="match status" value="1"/>
</dbReference>
<reference evidence="13" key="3">
    <citation type="submission" date="2025-09" db="UniProtKB">
        <authorList>
            <consortium name="Ensembl"/>
        </authorList>
    </citation>
    <scope>IDENTIFICATION</scope>
</reference>
<evidence type="ECO:0000256" key="6">
    <source>
        <dbReference type="ARBA" id="ARBA00023034"/>
    </source>
</evidence>
<keyword evidence="4" id="KW-0653">Protein transport</keyword>
<evidence type="ECO:0000313" key="13">
    <source>
        <dbReference type="Ensembl" id="ENSGAGP00000005891.1"/>
    </source>
</evidence>
<reference evidence="14" key="1">
    <citation type="journal article" date="2017" name="PLoS ONE">
        <title>The Agassiz's desert tortoise genome provides a resource for the conservation of a threatened species.</title>
        <authorList>
            <person name="Tollis M."/>
            <person name="DeNardo D.F."/>
            <person name="Cornelius J.A."/>
            <person name="Dolby G.A."/>
            <person name="Edwards T."/>
            <person name="Henen B.T."/>
            <person name="Karl A.E."/>
            <person name="Murphy R.W."/>
            <person name="Kusumi K."/>
        </authorList>
    </citation>
    <scope>NUCLEOTIDE SEQUENCE [LARGE SCALE GENOMIC DNA]</scope>
</reference>
<keyword evidence="2" id="KW-0813">Transport</keyword>
<evidence type="ECO:0000259" key="12">
    <source>
        <dbReference type="PROSITE" id="PS50192"/>
    </source>
</evidence>